<evidence type="ECO:0000313" key="2">
    <source>
        <dbReference type="EMBL" id="MUG69301.1"/>
    </source>
</evidence>
<organism evidence="2 3">
    <name type="scientific">Paenibacillus validus</name>
    <dbReference type="NCBI Taxonomy" id="44253"/>
    <lineage>
        <taxon>Bacteria</taxon>
        <taxon>Bacillati</taxon>
        <taxon>Bacillota</taxon>
        <taxon>Bacilli</taxon>
        <taxon>Bacillales</taxon>
        <taxon>Paenibacillaceae</taxon>
        <taxon>Paenibacillus</taxon>
    </lineage>
</organism>
<evidence type="ECO:0000313" key="3">
    <source>
        <dbReference type="Proteomes" id="UP000450917"/>
    </source>
</evidence>
<reference evidence="2 3" key="1">
    <citation type="submission" date="2019-11" db="EMBL/GenBank/DDBJ databases">
        <title>Draft genome sequences of five Paenibacillus species of dairy origin.</title>
        <authorList>
            <person name="Olajide A.M."/>
            <person name="Chen S."/>
            <person name="Lapointe G."/>
        </authorList>
    </citation>
    <scope>NUCLEOTIDE SEQUENCE [LARGE SCALE GENOMIC DNA]</scope>
    <source>
        <strain evidence="2 3">2CS3</strain>
    </source>
</reference>
<dbReference type="AlphaFoldDB" id="A0A7X2Z802"/>
<keyword evidence="3" id="KW-1185">Reference proteome</keyword>
<dbReference type="Pfam" id="PF14281">
    <property type="entry name" value="PDDEXK_4"/>
    <property type="match status" value="1"/>
</dbReference>
<comment type="caution">
    <text evidence="2">The sequence shown here is derived from an EMBL/GenBank/DDBJ whole genome shotgun (WGS) entry which is preliminary data.</text>
</comment>
<evidence type="ECO:0000259" key="1">
    <source>
        <dbReference type="Pfam" id="PF18755"/>
    </source>
</evidence>
<dbReference type="InterPro" id="IPR029470">
    <property type="entry name" value="PDDEXK_4"/>
</dbReference>
<accession>A0A7X2Z802</accession>
<proteinExistence type="predicted"/>
<dbReference type="Proteomes" id="UP000450917">
    <property type="component" value="Unassembled WGS sequence"/>
</dbReference>
<name>A0A7X2Z802_9BACL</name>
<dbReference type="RefSeq" id="WP_155613814.1">
    <property type="nucleotide sequence ID" value="NZ_JBDLZV010000001.1"/>
</dbReference>
<dbReference type="Pfam" id="PF18755">
    <property type="entry name" value="RAMA"/>
    <property type="match status" value="1"/>
</dbReference>
<dbReference type="EMBL" id="WNZX01000001">
    <property type="protein sequence ID" value="MUG69301.1"/>
    <property type="molecule type" value="Genomic_DNA"/>
</dbReference>
<sequence>METHTLETRINELLQDPNFLKLKSLQSKSNLFEIIAASHTEMWHSAFVKWLIDPGSSLGLGTFPLQRFLFMVSRYGVFHEEAVVVLDLAAIVDEEKLKLSEMLFQTEYADRSGEDKLRLDIIGTNDVLRITIENKIKSNESKDQTERYYHYLQQSTGNFEYDLMIYLSPDEAKAPSSSKFIQINYQLLCDHVIKPCLQHPELTPENKFLILQYLANLGKPIKGGKVMAQPNRDLCLTIYNAYKDVFDEIYVSVKGEAPASRTTAEQIKSYNISLSQLMEKGILSLSDQFKASFKGKDYTAALIKLPEDDAVQIQFHDQLFNSPSKAATAITQKNANGWNFWDVYDVNGRFKGKLSELRAELTKDEQEEQ</sequence>
<protein>
    <recommendedName>
        <fullName evidence="1">RAMA domain-containing protein</fullName>
    </recommendedName>
</protein>
<dbReference type="InterPro" id="IPR040843">
    <property type="entry name" value="RAMA"/>
</dbReference>
<gene>
    <name evidence="2" type="ORF">GNP93_01295</name>
</gene>
<feature type="domain" description="RAMA" evidence="1">
    <location>
        <begin position="259"/>
        <end position="366"/>
    </location>
</feature>